<sequence>DANGYWSHKPGGTPVRNKDNRDLPITDPSKSDFSPWTQFCSYYVAQPSILKIN</sequence>
<accession>A0A820J3K7</accession>
<dbReference type="AlphaFoldDB" id="A0A820J3K7"/>
<feature type="non-terminal residue" evidence="2">
    <location>
        <position position="1"/>
    </location>
</feature>
<name>A0A820J3K7_9BILA</name>
<evidence type="ECO:0000313" key="2">
    <source>
        <dbReference type="EMBL" id="CAF4317737.1"/>
    </source>
</evidence>
<evidence type="ECO:0000313" key="3">
    <source>
        <dbReference type="Proteomes" id="UP000663868"/>
    </source>
</evidence>
<gene>
    <name evidence="2" type="ORF">KXQ929_LOCUS46450</name>
</gene>
<dbReference type="Proteomes" id="UP000663868">
    <property type="component" value="Unassembled WGS sequence"/>
</dbReference>
<dbReference type="EMBL" id="CAJOBB010015508">
    <property type="protein sequence ID" value="CAF4317737.1"/>
    <property type="molecule type" value="Genomic_DNA"/>
</dbReference>
<feature type="region of interest" description="Disordered" evidence="1">
    <location>
        <begin position="1"/>
        <end position="30"/>
    </location>
</feature>
<reference evidence="2" key="1">
    <citation type="submission" date="2021-02" db="EMBL/GenBank/DDBJ databases">
        <authorList>
            <person name="Nowell W R."/>
        </authorList>
    </citation>
    <scope>NUCLEOTIDE SEQUENCE</scope>
</reference>
<proteinExistence type="predicted"/>
<organism evidence="2 3">
    <name type="scientific">Adineta steineri</name>
    <dbReference type="NCBI Taxonomy" id="433720"/>
    <lineage>
        <taxon>Eukaryota</taxon>
        <taxon>Metazoa</taxon>
        <taxon>Spiralia</taxon>
        <taxon>Gnathifera</taxon>
        <taxon>Rotifera</taxon>
        <taxon>Eurotatoria</taxon>
        <taxon>Bdelloidea</taxon>
        <taxon>Adinetida</taxon>
        <taxon>Adinetidae</taxon>
        <taxon>Adineta</taxon>
    </lineage>
</organism>
<protein>
    <submittedName>
        <fullName evidence="2">Uncharacterized protein</fullName>
    </submittedName>
</protein>
<evidence type="ECO:0000256" key="1">
    <source>
        <dbReference type="SAM" id="MobiDB-lite"/>
    </source>
</evidence>
<comment type="caution">
    <text evidence="2">The sequence shown here is derived from an EMBL/GenBank/DDBJ whole genome shotgun (WGS) entry which is preliminary data.</text>
</comment>